<name>A0A2Z6B2C3_9BACT</name>
<dbReference type="KEGG" id="dfl:DFE_2928"/>
<evidence type="ECO:0000313" key="3">
    <source>
        <dbReference type="Proteomes" id="UP000269883"/>
    </source>
</evidence>
<proteinExistence type="predicted"/>
<dbReference type="EMBL" id="AP017378">
    <property type="protein sequence ID" value="BBD09654.1"/>
    <property type="molecule type" value="Genomic_DNA"/>
</dbReference>
<keyword evidence="1" id="KW-0175">Coiled coil</keyword>
<keyword evidence="3" id="KW-1185">Reference proteome</keyword>
<dbReference type="InterPro" id="IPR036192">
    <property type="entry name" value="Cell_div_ZapA-like_sf"/>
</dbReference>
<dbReference type="OrthoDB" id="5460484at2"/>
<evidence type="ECO:0008006" key="4">
    <source>
        <dbReference type="Google" id="ProtNLM"/>
    </source>
</evidence>
<dbReference type="SUPFAM" id="SSF102829">
    <property type="entry name" value="Cell division protein ZapA-like"/>
    <property type="match status" value="1"/>
</dbReference>
<organism evidence="2 3">
    <name type="scientific">Desulfovibrio ferrophilus</name>
    <dbReference type="NCBI Taxonomy" id="241368"/>
    <lineage>
        <taxon>Bacteria</taxon>
        <taxon>Pseudomonadati</taxon>
        <taxon>Thermodesulfobacteriota</taxon>
        <taxon>Desulfovibrionia</taxon>
        <taxon>Desulfovibrionales</taxon>
        <taxon>Desulfovibrionaceae</taxon>
        <taxon>Desulfovibrio</taxon>
    </lineage>
</organism>
<dbReference type="Pfam" id="PF05164">
    <property type="entry name" value="ZapA"/>
    <property type="match status" value="1"/>
</dbReference>
<gene>
    <name evidence="2" type="ORF">DFE_2928</name>
</gene>
<evidence type="ECO:0000313" key="2">
    <source>
        <dbReference type="EMBL" id="BBD09654.1"/>
    </source>
</evidence>
<sequence length="93" mass="10498">MPSYTLSVLDLEVSFKAQADHERVQAAKELLEDRYKELTQHGRRLSKEKLLTFLALGLADDLLQNKEELADLMERLANLDAKIDQAEALTTGV</sequence>
<dbReference type="AlphaFoldDB" id="A0A2Z6B2C3"/>
<accession>A0A2Z6B2C3</accession>
<protein>
    <recommendedName>
        <fullName evidence="4">Cell division protein ZapA</fullName>
    </recommendedName>
</protein>
<dbReference type="RefSeq" id="WP_126380683.1">
    <property type="nucleotide sequence ID" value="NZ_AP017378.1"/>
</dbReference>
<feature type="coiled-coil region" evidence="1">
    <location>
        <begin position="21"/>
        <end position="89"/>
    </location>
</feature>
<dbReference type="InterPro" id="IPR007838">
    <property type="entry name" value="Cell_div_ZapA-like"/>
</dbReference>
<dbReference type="Proteomes" id="UP000269883">
    <property type="component" value="Chromosome"/>
</dbReference>
<evidence type="ECO:0000256" key="1">
    <source>
        <dbReference type="SAM" id="Coils"/>
    </source>
</evidence>
<reference evidence="2 3" key="1">
    <citation type="journal article" date="2018" name="Sci. Adv.">
        <title>Multi-heme cytochromes provide a pathway for survival in energy-limited environments.</title>
        <authorList>
            <person name="Deng X."/>
            <person name="Dohmae N."/>
            <person name="Nealson K.H."/>
            <person name="Hashimoto K."/>
            <person name="Okamoto A."/>
        </authorList>
    </citation>
    <scope>NUCLEOTIDE SEQUENCE [LARGE SCALE GENOMIC DNA]</scope>
    <source>
        <strain evidence="2 3">IS5</strain>
    </source>
</reference>